<evidence type="ECO:0000256" key="3">
    <source>
        <dbReference type="ARBA" id="ARBA00022692"/>
    </source>
</evidence>
<keyword evidence="6 11" id="KW-0472">Membrane</keyword>
<dbReference type="Pfam" id="PF00001">
    <property type="entry name" value="7tm_1"/>
    <property type="match status" value="1"/>
</dbReference>
<accession>A0A6P8I8M6</accession>
<evidence type="ECO:0000256" key="11">
    <source>
        <dbReference type="SAM" id="Phobius"/>
    </source>
</evidence>
<keyword evidence="4 11" id="KW-1133">Transmembrane helix</keyword>
<sequence>MSSNNTTANITDSDDPYSATLAAADGFFYARLVCYVIIFIVGVIGNVLVCLVVCRQRKMKNITNYFIVNLAVADLSVLLICIPFDFGEIITKYWPYGAVMCKLIYPLQTMATTASVGTLVAISLNRFIAIIYPLRPQPTTRDAKKVIIIVWVLSLVLVSPYIAVLRQREKECSETFQERGMNAGAYTLAIFILQYVLPITLIGLSYIRIGRDLRRDKGSYSNDVLQREQEREAHKVVKILTVVVIVFAMLMLPNHIVFIWIDFGNGSQNIYITQIISLGQILVYFNSATNPLIYNAVNEQFREGFRQYFQSWRDLILTSKGKKSLQHRGQHNTRTTTKCTMCIGSEEEKLHSRRCSERSENDNNNSSSQSRNVNSVTVTDNATSSLLTQV</sequence>
<dbReference type="Gene3D" id="1.20.1070.10">
    <property type="entry name" value="Rhodopsin 7-helix transmembrane proteins"/>
    <property type="match status" value="1"/>
</dbReference>
<evidence type="ECO:0000256" key="7">
    <source>
        <dbReference type="ARBA" id="ARBA00023170"/>
    </source>
</evidence>
<evidence type="ECO:0000256" key="2">
    <source>
        <dbReference type="ARBA" id="ARBA00010663"/>
    </source>
</evidence>
<dbReference type="PANTHER" id="PTHR45695:SF9">
    <property type="entry name" value="LEUCOKININ RECEPTOR"/>
    <property type="match status" value="1"/>
</dbReference>
<evidence type="ECO:0000256" key="1">
    <source>
        <dbReference type="ARBA" id="ARBA00004141"/>
    </source>
</evidence>
<evidence type="ECO:0000256" key="4">
    <source>
        <dbReference type="ARBA" id="ARBA00022989"/>
    </source>
</evidence>
<feature type="compositionally biased region" description="Basic and acidic residues" evidence="10">
    <location>
        <begin position="352"/>
        <end position="361"/>
    </location>
</feature>
<keyword evidence="5 9" id="KW-0297">G-protein coupled receptor</keyword>
<dbReference type="PRINTS" id="PR00237">
    <property type="entry name" value="GPCRRHODOPSN"/>
</dbReference>
<dbReference type="InterPro" id="IPR000611">
    <property type="entry name" value="NPY_rcpt"/>
</dbReference>
<keyword evidence="3 9" id="KW-0812">Transmembrane</keyword>
<feature type="transmembrane region" description="Helical" evidence="11">
    <location>
        <begin position="28"/>
        <end position="54"/>
    </location>
</feature>
<comment type="similarity">
    <text evidence="2 9">Belongs to the G-protein coupled receptor 1 family.</text>
</comment>
<dbReference type="PROSITE" id="PS50262">
    <property type="entry name" value="G_PROTEIN_RECEP_F1_2"/>
    <property type="match status" value="1"/>
</dbReference>
<evidence type="ECO:0000256" key="5">
    <source>
        <dbReference type="ARBA" id="ARBA00023040"/>
    </source>
</evidence>
<feature type="transmembrane region" description="Helical" evidence="11">
    <location>
        <begin position="66"/>
        <end position="90"/>
    </location>
</feature>
<evidence type="ECO:0000256" key="8">
    <source>
        <dbReference type="ARBA" id="ARBA00023224"/>
    </source>
</evidence>
<evidence type="ECO:0000313" key="13">
    <source>
        <dbReference type="Proteomes" id="UP000515163"/>
    </source>
</evidence>
<organism evidence="13 14">
    <name type="scientific">Actinia tenebrosa</name>
    <name type="common">Australian red waratah sea anemone</name>
    <dbReference type="NCBI Taxonomy" id="6105"/>
    <lineage>
        <taxon>Eukaryota</taxon>
        <taxon>Metazoa</taxon>
        <taxon>Cnidaria</taxon>
        <taxon>Anthozoa</taxon>
        <taxon>Hexacorallia</taxon>
        <taxon>Actiniaria</taxon>
        <taxon>Actiniidae</taxon>
        <taxon>Actinia</taxon>
    </lineage>
</organism>
<dbReference type="OrthoDB" id="5964776at2759"/>
<feature type="domain" description="G-protein coupled receptors family 1 profile" evidence="12">
    <location>
        <begin position="45"/>
        <end position="294"/>
    </location>
</feature>
<keyword evidence="8 9" id="KW-0807">Transducer</keyword>
<dbReference type="Proteomes" id="UP000515163">
    <property type="component" value="Unplaced"/>
</dbReference>
<feature type="compositionally biased region" description="Polar residues" evidence="10">
    <location>
        <begin position="376"/>
        <end position="390"/>
    </location>
</feature>
<dbReference type="GeneID" id="116297367"/>
<protein>
    <submittedName>
        <fullName evidence="14 15">Galanin receptor type 1-like</fullName>
    </submittedName>
</protein>
<dbReference type="PRINTS" id="PR01012">
    <property type="entry name" value="NRPEPTIDEYR"/>
</dbReference>
<dbReference type="InterPro" id="IPR017452">
    <property type="entry name" value="GPCR_Rhodpsn_7TM"/>
</dbReference>
<feature type="transmembrane region" description="Helical" evidence="11">
    <location>
        <begin position="146"/>
        <end position="165"/>
    </location>
</feature>
<dbReference type="InterPro" id="IPR000276">
    <property type="entry name" value="GPCR_Rhodpsn"/>
</dbReference>
<dbReference type="KEGG" id="aten:116297367"/>
<keyword evidence="13" id="KW-1185">Reference proteome</keyword>
<feature type="transmembrane region" description="Helical" evidence="11">
    <location>
        <begin position="236"/>
        <end position="261"/>
    </location>
</feature>
<proteinExistence type="inferred from homology"/>
<dbReference type="SMART" id="SM01381">
    <property type="entry name" value="7TM_GPCR_Srsx"/>
    <property type="match status" value="1"/>
</dbReference>
<dbReference type="SUPFAM" id="SSF81321">
    <property type="entry name" value="Family A G protein-coupled receptor-like"/>
    <property type="match status" value="1"/>
</dbReference>
<dbReference type="FunFam" id="1.20.1070.10:FF:000291">
    <property type="entry name" value="Predicted protein"/>
    <property type="match status" value="1"/>
</dbReference>
<dbReference type="GO" id="GO:0005886">
    <property type="term" value="C:plasma membrane"/>
    <property type="evidence" value="ECO:0007669"/>
    <property type="project" value="TreeGrafter"/>
</dbReference>
<dbReference type="PANTHER" id="PTHR45695">
    <property type="entry name" value="LEUCOKININ RECEPTOR-RELATED"/>
    <property type="match status" value="1"/>
</dbReference>
<evidence type="ECO:0000256" key="6">
    <source>
        <dbReference type="ARBA" id="ARBA00023136"/>
    </source>
</evidence>
<feature type="region of interest" description="Disordered" evidence="10">
    <location>
        <begin position="352"/>
        <end position="390"/>
    </location>
</feature>
<evidence type="ECO:0000256" key="10">
    <source>
        <dbReference type="SAM" id="MobiDB-lite"/>
    </source>
</evidence>
<feature type="compositionally biased region" description="Low complexity" evidence="10">
    <location>
        <begin position="362"/>
        <end position="375"/>
    </location>
</feature>
<dbReference type="RefSeq" id="XP_031561442.1">
    <property type="nucleotide sequence ID" value="XM_031705582.1"/>
</dbReference>
<evidence type="ECO:0000256" key="9">
    <source>
        <dbReference type="RuleBase" id="RU000688"/>
    </source>
</evidence>
<gene>
    <name evidence="14 15" type="primary">LOC116297367</name>
</gene>
<evidence type="ECO:0000313" key="14">
    <source>
        <dbReference type="RefSeq" id="XP_031561442.1"/>
    </source>
</evidence>
<feature type="transmembrane region" description="Helical" evidence="11">
    <location>
        <begin position="185"/>
        <end position="207"/>
    </location>
</feature>
<dbReference type="PROSITE" id="PS00237">
    <property type="entry name" value="G_PROTEIN_RECEP_F1_1"/>
    <property type="match status" value="1"/>
</dbReference>
<comment type="subcellular location">
    <subcellularLocation>
        <location evidence="1">Membrane</location>
        <topology evidence="1">Multi-pass membrane protein</topology>
    </subcellularLocation>
</comment>
<name>A0A6P8I8M6_ACTTE</name>
<evidence type="ECO:0000259" key="12">
    <source>
        <dbReference type="PROSITE" id="PS50262"/>
    </source>
</evidence>
<keyword evidence="7 9" id="KW-0675">Receptor</keyword>
<evidence type="ECO:0000313" key="15">
    <source>
        <dbReference type="RefSeq" id="XP_031561443.1"/>
    </source>
</evidence>
<feature type="transmembrane region" description="Helical" evidence="11">
    <location>
        <begin position="110"/>
        <end position="134"/>
    </location>
</feature>
<dbReference type="GO" id="GO:0004983">
    <property type="term" value="F:neuropeptide Y receptor activity"/>
    <property type="evidence" value="ECO:0007669"/>
    <property type="project" value="InterPro"/>
</dbReference>
<dbReference type="AlphaFoldDB" id="A0A6P8I8M6"/>
<dbReference type="RefSeq" id="XP_031561443.1">
    <property type="nucleotide sequence ID" value="XM_031705583.1"/>
</dbReference>
<reference evidence="14 15" key="1">
    <citation type="submission" date="2025-04" db="UniProtKB">
        <authorList>
            <consortium name="RefSeq"/>
        </authorList>
    </citation>
    <scope>IDENTIFICATION</scope>
    <source>
        <tissue evidence="14 15">Tentacle</tissue>
    </source>
</reference>